<organism evidence="2 3">
    <name type="scientific">Nocardioides massiliensis</name>
    <dbReference type="NCBI Taxonomy" id="1325935"/>
    <lineage>
        <taxon>Bacteria</taxon>
        <taxon>Bacillati</taxon>
        <taxon>Actinomycetota</taxon>
        <taxon>Actinomycetes</taxon>
        <taxon>Propionibacteriales</taxon>
        <taxon>Nocardioidaceae</taxon>
        <taxon>Nocardioides</taxon>
    </lineage>
</organism>
<accession>A0ABT9NIR7</accession>
<dbReference type="Proteomes" id="UP001240447">
    <property type="component" value="Unassembled WGS sequence"/>
</dbReference>
<feature type="transmembrane region" description="Helical" evidence="1">
    <location>
        <begin position="61"/>
        <end position="83"/>
    </location>
</feature>
<keyword evidence="1" id="KW-1133">Transmembrane helix</keyword>
<keyword evidence="1" id="KW-0812">Transmembrane</keyword>
<name>A0ABT9NIR7_9ACTN</name>
<keyword evidence="1" id="KW-0472">Membrane</keyword>
<comment type="caution">
    <text evidence="2">The sequence shown here is derived from an EMBL/GenBank/DDBJ whole genome shotgun (WGS) entry which is preliminary data.</text>
</comment>
<gene>
    <name evidence="2" type="ORF">J2S59_000108</name>
</gene>
<evidence type="ECO:0000313" key="2">
    <source>
        <dbReference type="EMBL" id="MDP9820299.1"/>
    </source>
</evidence>
<protein>
    <submittedName>
        <fullName evidence="2">Nitrate reductase gamma subunit</fullName>
    </submittedName>
</protein>
<dbReference type="EMBL" id="JAUSQM010000001">
    <property type="protein sequence ID" value="MDP9820299.1"/>
    <property type="molecule type" value="Genomic_DNA"/>
</dbReference>
<proteinExistence type="predicted"/>
<feature type="transmembrane region" description="Helical" evidence="1">
    <location>
        <begin position="89"/>
        <end position="106"/>
    </location>
</feature>
<feature type="transmembrane region" description="Helical" evidence="1">
    <location>
        <begin position="29"/>
        <end position="54"/>
    </location>
</feature>
<reference evidence="2 3" key="1">
    <citation type="submission" date="2023-07" db="EMBL/GenBank/DDBJ databases">
        <title>Sequencing the genomes of 1000 actinobacteria strains.</title>
        <authorList>
            <person name="Klenk H.-P."/>
        </authorList>
    </citation>
    <scope>NUCLEOTIDE SEQUENCE [LARGE SCALE GENOMIC DNA]</scope>
    <source>
        <strain evidence="2 3">GD13</strain>
    </source>
</reference>
<evidence type="ECO:0000313" key="3">
    <source>
        <dbReference type="Proteomes" id="UP001240447"/>
    </source>
</evidence>
<sequence>MIQVIAGALCGVLALVALAGLVTGRPFGRAVIIVSAAIELVLIVHLVAGVGQLLGTDTVPVVTYLGYLIGVLIVLPAAVMWASVEQSRAGPAVILLASLTVGFLLLRTHDIWALAGV</sequence>
<keyword evidence="3" id="KW-1185">Reference proteome</keyword>
<dbReference type="RefSeq" id="WP_181641830.1">
    <property type="nucleotide sequence ID" value="NZ_CCXJ01000233.1"/>
</dbReference>
<evidence type="ECO:0000256" key="1">
    <source>
        <dbReference type="SAM" id="Phobius"/>
    </source>
</evidence>